<dbReference type="EC" id="3.5.1.18" evidence="4 15"/>
<dbReference type="SUPFAM" id="SSF53187">
    <property type="entry name" value="Zn-dependent exopeptidases"/>
    <property type="match status" value="1"/>
</dbReference>
<feature type="binding site" evidence="15">
    <location>
        <position position="99"/>
    </location>
    <ligand>
        <name>Zn(2+)</name>
        <dbReference type="ChEBI" id="CHEBI:29105"/>
        <label>2</label>
    </ligand>
</feature>
<dbReference type="FunFam" id="3.40.630.10:FF:000005">
    <property type="entry name" value="Succinyl-diaminopimelate desuccinylase"/>
    <property type="match status" value="1"/>
</dbReference>
<evidence type="ECO:0000256" key="13">
    <source>
        <dbReference type="ARBA" id="ARBA00031891"/>
    </source>
</evidence>
<evidence type="ECO:0000256" key="11">
    <source>
        <dbReference type="ARBA" id="ARBA00023154"/>
    </source>
</evidence>
<gene>
    <name evidence="15" type="primary">dapE</name>
    <name evidence="17" type="ORF">MB2181_05640</name>
</gene>
<keyword evidence="9 15" id="KW-0862">Zinc</keyword>
<dbReference type="PANTHER" id="PTHR43808:SF31">
    <property type="entry name" value="N-ACETYL-L-CITRULLINE DEACETYLASE"/>
    <property type="match status" value="1"/>
</dbReference>
<dbReference type="NCBIfam" id="NF009557">
    <property type="entry name" value="PRK13009.1"/>
    <property type="match status" value="1"/>
</dbReference>
<dbReference type="FunFam" id="3.30.70.360:FF:000011">
    <property type="entry name" value="Succinyl-diaminopimelate desuccinylase"/>
    <property type="match status" value="1"/>
</dbReference>
<evidence type="ECO:0000256" key="15">
    <source>
        <dbReference type="HAMAP-Rule" id="MF_01690"/>
    </source>
</evidence>
<evidence type="ECO:0000259" key="16">
    <source>
        <dbReference type="Pfam" id="PF07687"/>
    </source>
</evidence>
<evidence type="ECO:0000256" key="10">
    <source>
        <dbReference type="ARBA" id="ARBA00022915"/>
    </source>
</evidence>
<feature type="binding site" evidence="15">
    <location>
        <position position="66"/>
    </location>
    <ligand>
        <name>Zn(2+)</name>
        <dbReference type="ChEBI" id="CHEBI:29105"/>
        <label>1</label>
    </ligand>
</feature>
<keyword evidence="18" id="KW-1185">Reference proteome</keyword>
<dbReference type="Pfam" id="PF07687">
    <property type="entry name" value="M20_dimer"/>
    <property type="match status" value="1"/>
</dbReference>
<feature type="active site" description="Proton acceptor" evidence="15">
    <location>
        <position position="133"/>
    </location>
</feature>
<dbReference type="GO" id="GO:0019877">
    <property type="term" value="P:diaminopimelate biosynthetic process"/>
    <property type="evidence" value="ECO:0007669"/>
    <property type="project" value="UniProtKB-UniRule"/>
</dbReference>
<evidence type="ECO:0000256" key="1">
    <source>
        <dbReference type="ARBA" id="ARBA00005130"/>
    </source>
</evidence>
<dbReference type="NCBIfam" id="TIGR01246">
    <property type="entry name" value="dapE_proteo"/>
    <property type="match status" value="1"/>
</dbReference>
<comment type="catalytic activity">
    <reaction evidence="14 15">
        <text>N-succinyl-(2S,6S)-2,6-diaminopimelate + H2O = (2S,6S)-2,6-diaminopimelate + succinate</text>
        <dbReference type="Rhea" id="RHEA:22608"/>
        <dbReference type="ChEBI" id="CHEBI:15377"/>
        <dbReference type="ChEBI" id="CHEBI:30031"/>
        <dbReference type="ChEBI" id="CHEBI:57609"/>
        <dbReference type="ChEBI" id="CHEBI:58087"/>
        <dbReference type="EC" id="3.5.1.18"/>
    </reaction>
</comment>
<keyword evidence="11 15" id="KW-0457">Lysine biosynthesis</keyword>
<evidence type="ECO:0000313" key="17">
    <source>
        <dbReference type="EMBL" id="EAV47535.1"/>
    </source>
</evidence>
<protein>
    <recommendedName>
        <fullName evidence="5 15">Succinyl-diaminopimelate desuccinylase</fullName>
        <shortName evidence="15">SDAP desuccinylase</shortName>
        <ecNumber evidence="4 15">3.5.1.18</ecNumber>
    </recommendedName>
    <alternativeName>
        <fullName evidence="13 15">N-succinyl-LL-2,6-diaminoheptanedioate amidohydrolase</fullName>
    </alternativeName>
</protein>
<evidence type="ECO:0000256" key="6">
    <source>
        <dbReference type="ARBA" id="ARBA00022605"/>
    </source>
</evidence>
<keyword evidence="12 15" id="KW-0170">Cobalt</keyword>
<evidence type="ECO:0000256" key="2">
    <source>
        <dbReference type="ARBA" id="ARBA00006746"/>
    </source>
</evidence>
<dbReference type="InterPro" id="IPR002933">
    <property type="entry name" value="Peptidase_M20"/>
</dbReference>
<evidence type="ECO:0000256" key="7">
    <source>
        <dbReference type="ARBA" id="ARBA00022723"/>
    </source>
</evidence>
<comment type="similarity">
    <text evidence="2 15">Belongs to the peptidase M20A family. DapE subfamily.</text>
</comment>
<dbReference type="Proteomes" id="UP000054262">
    <property type="component" value="Unassembled WGS sequence"/>
</dbReference>
<dbReference type="SUPFAM" id="SSF55031">
    <property type="entry name" value="Bacterial exopeptidase dimerisation domain"/>
    <property type="match status" value="1"/>
</dbReference>
<dbReference type="AlphaFoldDB" id="A0P7M5"/>
<name>A0P7M5_9PROT</name>
<dbReference type="GO" id="GO:0009089">
    <property type="term" value="P:lysine biosynthetic process via diaminopimelate"/>
    <property type="evidence" value="ECO:0007669"/>
    <property type="project" value="UniProtKB-UniRule"/>
</dbReference>
<feature type="binding site" evidence="15">
    <location>
        <position position="134"/>
    </location>
    <ligand>
        <name>Zn(2+)</name>
        <dbReference type="ChEBI" id="CHEBI:29105"/>
        <label>2</label>
    </ligand>
</feature>
<dbReference type="GO" id="GO:0006526">
    <property type="term" value="P:L-arginine biosynthetic process"/>
    <property type="evidence" value="ECO:0007669"/>
    <property type="project" value="TreeGrafter"/>
</dbReference>
<comment type="cofactor">
    <cofactor evidence="15">
        <name>Zn(2+)</name>
        <dbReference type="ChEBI" id="CHEBI:29105"/>
    </cofactor>
    <cofactor evidence="15">
        <name>Co(2+)</name>
        <dbReference type="ChEBI" id="CHEBI:48828"/>
    </cofactor>
    <text evidence="15">Binds 2 Zn(2+) or Co(2+) ions per subunit.</text>
</comment>
<comment type="function">
    <text evidence="15">Catalyzes the hydrolysis of N-succinyl-L,L-diaminopimelic acid (SDAP), forming succinate and LL-2,6-diaminopimelate (DAP), an intermediate involved in the bacterial biosynthesis of lysine and meso-diaminopimelic acid, an essential component of bacterial cell walls.</text>
</comment>
<evidence type="ECO:0000256" key="5">
    <source>
        <dbReference type="ARBA" id="ARBA00022391"/>
    </source>
</evidence>
<dbReference type="Pfam" id="PF01546">
    <property type="entry name" value="Peptidase_M20"/>
    <property type="match status" value="1"/>
</dbReference>
<dbReference type="HAMAP" id="MF_01690">
    <property type="entry name" value="DapE"/>
    <property type="match status" value="1"/>
</dbReference>
<evidence type="ECO:0000256" key="14">
    <source>
        <dbReference type="ARBA" id="ARBA00051301"/>
    </source>
</evidence>
<dbReference type="EMBL" id="AAUX01000001">
    <property type="protein sequence ID" value="EAV47535.1"/>
    <property type="molecule type" value="Genomic_DNA"/>
</dbReference>
<dbReference type="GO" id="GO:0008270">
    <property type="term" value="F:zinc ion binding"/>
    <property type="evidence" value="ECO:0007669"/>
    <property type="project" value="UniProtKB-UniRule"/>
</dbReference>
<comment type="caution">
    <text evidence="17">The sequence shown here is derived from an EMBL/GenBank/DDBJ whole genome shotgun (WGS) entry which is preliminary data.</text>
</comment>
<keyword evidence="8 15" id="KW-0378">Hydrolase</keyword>
<keyword evidence="7 15" id="KW-0479">Metal-binding</keyword>
<dbReference type="GO" id="GO:0009014">
    <property type="term" value="F:succinyl-diaminopimelate desuccinylase activity"/>
    <property type="evidence" value="ECO:0007669"/>
    <property type="project" value="UniProtKB-UniRule"/>
</dbReference>
<dbReference type="CDD" id="cd03891">
    <property type="entry name" value="M20_DapE_proteobac"/>
    <property type="match status" value="1"/>
</dbReference>
<evidence type="ECO:0000256" key="12">
    <source>
        <dbReference type="ARBA" id="ARBA00023285"/>
    </source>
</evidence>
<reference evidence="17 18" key="1">
    <citation type="submission" date="2006-11" db="EMBL/GenBank/DDBJ databases">
        <authorList>
            <person name="Giovannoni S."/>
            <person name="Vergin K."/>
            <person name="Ferriera S."/>
            <person name="Johnson J."/>
            <person name="Kravitz S."/>
            <person name="Beeson K."/>
            <person name="Sutton G."/>
            <person name="Rogers Y.-H."/>
            <person name="Friedman R."/>
            <person name="Frazier M."/>
            <person name="Venter J.C."/>
        </authorList>
    </citation>
    <scope>NUCLEOTIDE SEQUENCE [LARGE SCALE GENOMIC DNA]</scope>
    <source>
        <strain evidence="17 18">HTCC2181</strain>
    </source>
</reference>
<organism evidence="17 18">
    <name type="scientific">Methylophilales bacterium HTCC2181</name>
    <dbReference type="NCBI Taxonomy" id="383631"/>
    <lineage>
        <taxon>Bacteria</taxon>
        <taxon>Pseudomonadati</taxon>
        <taxon>Pseudomonadota</taxon>
        <taxon>Betaproteobacteria</taxon>
        <taxon>Nitrosomonadales</taxon>
        <taxon>OM43 clade</taxon>
    </lineage>
</organism>
<feature type="binding site" evidence="15">
    <location>
        <position position="348"/>
    </location>
    <ligand>
        <name>Zn(2+)</name>
        <dbReference type="ChEBI" id="CHEBI:29105"/>
        <label>2</label>
    </ligand>
</feature>
<dbReference type="GO" id="GO:0050897">
    <property type="term" value="F:cobalt ion binding"/>
    <property type="evidence" value="ECO:0007669"/>
    <property type="project" value="UniProtKB-UniRule"/>
</dbReference>
<dbReference type="GO" id="GO:0008777">
    <property type="term" value="F:acetylornithine deacetylase activity"/>
    <property type="evidence" value="ECO:0007669"/>
    <property type="project" value="TreeGrafter"/>
</dbReference>
<keyword evidence="10 15" id="KW-0220">Diaminopimelate biosynthesis</keyword>
<dbReference type="PANTHER" id="PTHR43808">
    <property type="entry name" value="ACETYLORNITHINE DEACETYLASE"/>
    <property type="match status" value="1"/>
</dbReference>
<feature type="domain" description="Peptidase M20 dimerisation" evidence="16">
    <location>
        <begin position="175"/>
        <end position="282"/>
    </location>
</feature>
<dbReference type="InterPro" id="IPR050072">
    <property type="entry name" value="Peptidase_M20A"/>
</dbReference>
<dbReference type="InterPro" id="IPR005941">
    <property type="entry name" value="DapE_proteobac"/>
</dbReference>
<evidence type="ECO:0000256" key="8">
    <source>
        <dbReference type="ARBA" id="ARBA00022801"/>
    </source>
</evidence>
<sequence length="376" mass="41439">MTKTITLAKELIKKASITPDDMGCQDHMISHIKPLGFNVELMEYSNVKNFYARKGDSSPLIVFAGHTDVVPTGPIDQWRFDPFSPSEDDGLLYGRGSADMKTSLAAFIIAIEEFIDEHPNHNGSIGLLITADEEGIATDGTVKVVEALKARNEKIDYCIVGEPTSNKYFGDTVKNGRRGSLSAKLIVKGIQGHIAYPELIRNPIHEVAPVIDLLVKTVWDDGNEYFPKTSWQISNINGGTGATNVVPGEVEILFNFRYSTSNTADKLKERVETILVDHNLDYQISWNHSGNPYLTEKGMLVDKISGAIESVLNIKPSISTTGGTSDGRFISTICDQVVEFGPINASIHKINEHVNIKDVDLLKDIYKKTLENILCS</sequence>
<evidence type="ECO:0000313" key="18">
    <source>
        <dbReference type="Proteomes" id="UP000054262"/>
    </source>
</evidence>
<feature type="binding site" evidence="15">
    <location>
        <position position="99"/>
    </location>
    <ligand>
        <name>Zn(2+)</name>
        <dbReference type="ChEBI" id="CHEBI:29105"/>
        <label>1</label>
    </ligand>
</feature>
<dbReference type="InterPro" id="IPR036264">
    <property type="entry name" value="Bact_exopeptidase_dim_dom"/>
</dbReference>
<evidence type="ECO:0000256" key="9">
    <source>
        <dbReference type="ARBA" id="ARBA00022833"/>
    </source>
</evidence>
<comment type="pathway">
    <text evidence="1 15">Amino-acid biosynthesis; L-lysine biosynthesis via DAP pathway; LL-2,6-diaminopimelate from (S)-tetrahydrodipicolinate (succinylase route): step 3/3.</text>
</comment>
<accession>A0P7M5</accession>
<proteinExistence type="inferred from homology"/>
<dbReference type="Gene3D" id="3.40.630.10">
    <property type="entry name" value="Zn peptidases"/>
    <property type="match status" value="2"/>
</dbReference>
<dbReference type="InterPro" id="IPR011650">
    <property type="entry name" value="Peptidase_M20_dimer"/>
</dbReference>
<dbReference type="OrthoDB" id="9809784at2"/>
<evidence type="ECO:0000256" key="4">
    <source>
        <dbReference type="ARBA" id="ARBA00011921"/>
    </source>
</evidence>
<evidence type="ECO:0000256" key="3">
    <source>
        <dbReference type="ARBA" id="ARBA00011738"/>
    </source>
</evidence>
<feature type="binding site" evidence="15">
    <location>
        <position position="162"/>
    </location>
    <ligand>
        <name>Zn(2+)</name>
        <dbReference type="ChEBI" id="CHEBI:29105"/>
        <label>1</label>
    </ligand>
</feature>
<comment type="subunit">
    <text evidence="3 15">Homodimer.</text>
</comment>
<feature type="active site" evidence="15">
    <location>
        <position position="68"/>
    </location>
</feature>
<dbReference type="UniPathway" id="UPA00034">
    <property type="reaction ID" value="UER00021"/>
</dbReference>
<keyword evidence="6 15" id="KW-0028">Amino-acid biosynthesis</keyword>